<reference evidence="3" key="2">
    <citation type="journal article" date="2014" name="ISME J.">
        <title>Microbial stratification in low pH oxic and suboxic macroscopic growths along an acid mine drainage.</title>
        <authorList>
            <person name="Mendez-Garcia C."/>
            <person name="Mesa V."/>
            <person name="Sprenger R.R."/>
            <person name="Richter M."/>
            <person name="Diez M.S."/>
            <person name="Solano J."/>
            <person name="Bargiela R."/>
            <person name="Golyshina O.V."/>
            <person name="Manteca A."/>
            <person name="Ramos J.L."/>
            <person name="Gallego J.R."/>
            <person name="Llorente I."/>
            <person name="Martins Dos Santos V.A."/>
            <person name="Jensen O.N."/>
            <person name="Pelaez A.I."/>
            <person name="Sanchez J."/>
            <person name="Ferrer M."/>
        </authorList>
    </citation>
    <scope>NUCLEOTIDE SEQUENCE</scope>
</reference>
<accession>T1A2F4</accession>
<dbReference type="AlphaFoldDB" id="T1A2F4"/>
<dbReference type="EMBL" id="AUZX01013564">
    <property type="protein sequence ID" value="EQD35249.1"/>
    <property type="molecule type" value="Genomic_DNA"/>
</dbReference>
<evidence type="ECO:0000313" key="3">
    <source>
        <dbReference type="EMBL" id="EQD35249.1"/>
    </source>
</evidence>
<organism evidence="3">
    <name type="scientific">mine drainage metagenome</name>
    <dbReference type="NCBI Taxonomy" id="410659"/>
    <lineage>
        <taxon>unclassified sequences</taxon>
        <taxon>metagenomes</taxon>
        <taxon>ecological metagenomes</taxon>
    </lineage>
</organism>
<evidence type="ECO:0000256" key="2">
    <source>
        <dbReference type="SAM" id="Phobius"/>
    </source>
</evidence>
<name>T1A2F4_9ZZZZ</name>
<protein>
    <submittedName>
        <fullName evidence="3">Multidrug resistance protein</fullName>
    </submittedName>
</protein>
<feature type="non-terminal residue" evidence="3">
    <location>
        <position position="139"/>
    </location>
</feature>
<comment type="caution">
    <text evidence="3">The sequence shown here is derived from an EMBL/GenBank/DDBJ whole genome shotgun (WGS) entry which is preliminary data.</text>
</comment>
<keyword evidence="2" id="KW-1133">Transmembrane helix</keyword>
<proteinExistence type="predicted"/>
<sequence>MKTVPVKHARIRHHRLRGVGILSGITLLSLLSYWYLFLRPVVESDDAYVTGNIIPVQALTPGIVSDVLVEDTLPVHRGQLLIKEEHNLSQLRLLKAESTLAQAVRSTSGLFHQVDMERAEIAALQAKQERLTHDLARYR</sequence>
<dbReference type="GO" id="GO:0030313">
    <property type="term" value="C:cell envelope"/>
    <property type="evidence" value="ECO:0007669"/>
    <property type="project" value="UniProtKB-SubCell"/>
</dbReference>
<dbReference type="PANTHER" id="PTHR30386:SF19">
    <property type="entry name" value="MULTIDRUG EXPORT PROTEIN EMRA-RELATED"/>
    <property type="match status" value="1"/>
</dbReference>
<keyword evidence="2" id="KW-0812">Transmembrane</keyword>
<evidence type="ECO:0000256" key="1">
    <source>
        <dbReference type="ARBA" id="ARBA00004196"/>
    </source>
</evidence>
<dbReference type="InterPro" id="IPR050739">
    <property type="entry name" value="MFP"/>
</dbReference>
<feature type="transmembrane region" description="Helical" evidence="2">
    <location>
        <begin position="16"/>
        <end position="36"/>
    </location>
</feature>
<gene>
    <name evidence="3" type="ORF">B1A_18387</name>
</gene>
<comment type="subcellular location">
    <subcellularLocation>
        <location evidence="1">Cell envelope</location>
    </subcellularLocation>
</comment>
<dbReference type="PANTHER" id="PTHR30386">
    <property type="entry name" value="MEMBRANE FUSION SUBUNIT OF EMRAB-TOLC MULTIDRUG EFFLUX PUMP"/>
    <property type="match status" value="1"/>
</dbReference>
<reference evidence="3" key="1">
    <citation type="submission" date="2013-08" db="EMBL/GenBank/DDBJ databases">
        <authorList>
            <person name="Mendez C."/>
            <person name="Richter M."/>
            <person name="Ferrer M."/>
            <person name="Sanchez J."/>
        </authorList>
    </citation>
    <scope>NUCLEOTIDE SEQUENCE</scope>
</reference>
<keyword evidence="2" id="KW-0472">Membrane</keyword>